<keyword evidence="3" id="KW-0274">FAD</keyword>
<dbReference type="GO" id="GO:0016491">
    <property type="term" value="F:oxidoreductase activity"/>
    <property type="evidence" value="ECO:0007669"/>
    <property type="project" value="UniProtKB-KW"/>
</dbReference>
<dbReference type="AlphaFoldDB" id="A0A1V6THF3"/>
<dbReference type="InterPro" id="IPR050416">
    <property type="entry name" value="FAD-linked_Oxidoreductase"/>
</dbReference>
<dbReference type="PANTHER" id="PTHR42973:SF7">
    <property type="entry name" value="FAD-BINDING PCMH-TYPE DOMAIN-CONTAINING PROTEIN"/>
    <property type="match status" value="1"/>
</dbReference>
<evidence type="ECO:0000256" key="4">
    <source>
        <dbReference type="ARBA" id="ARBA00023002"/>
    </source>
</evidence>
<keyword evidence="2" id="KW-0285">Flavoprotein</keyword>
<feature type="domain" description="FAD-binding PCMH-type" evidence="5">
    <location>
        <begin position="42"/>
        <end position="208"/>
    </location>
</feature>
<dbReference type="InterPro" id="IPR036318">
    <property type="entry name" value="FAD-bd_PCMH-like_sf"/>
</dbReference>
<dbReference type="Pfam" id="PF08031">
    <property type="entry name" value="BBE"/>
    <property type="match status" value="1"/>
</dbReference>
<dbReference type="PANTHER" id="PTHR42973">
    <property type="entry name" value="BINDING OXIDOREDUCTASE, PUTATIVE (AFU_ORTHOLOGUE AFUA_1G17690)-RELATED"/>
    <property type="match status" value="1"/>
</dbReference>
<evidence type="ECO:0000256" key="2">
    <source>
        <dbReference type="ARBA" id="ARBA00022630"/>
    </source>
</evidence>
<sequence>MTETATEITRLETFLQDHPTIKYISPSSDNYASAHKCWNGARHDKPLAIVQPQSHADVCTLIKYVKSKSLPFTLRTGGHNLEGRAVVERALLIDLRLLAGVTIEFDRKSAVIQGGTLQEEVGNTLWKEGLGTATGSIPSVGYVGWATYGGYGPFSSHWGLGADQIISATVVNPDGEIYVADQDLLQGIRGTGGLFGVILELTVKVYPLHKLLAGPIVFESTNIKETFIAFNAEYQKLESEGIPAKLTVQQTIFNSSHGAAFAVQFVWSGEILEDGQHWSERIASLGPVLMNGVTPTNLPDWFAGIGAHIPKTVYGSPFSYNVSSISPEVAESIGNGIAKMPNNPGTMMSMHQLRGNALQCELSSVFEAREPHFMLEIIGFSTDSALQQEAEKWAAEIAEDLVKVAPDALLPTHYISVFNSIAQASSPTEWVDKTYGTKVDTLKSLKAEFDPENLFALTVPTLR</sequence>
<proteinExistence type="inferred from homology"/>
<dbReference type="Gene3D" id="3.40.462.20">
    <property type="match status" value="1"/>
</dbReference>
<evidence type="ECO:0000313" key="6">
    <source>
        <dbReference type="EMBL" id="OQE25424.1"/>
    </source>
</evidence>
<dbReference type="InterPro" id="IPR016169">
    <property type="entry name" value="FAD-bd_PCMH_sub2"/>
</dbReference>
<protein>
    <recommendedName>
        <fullName evidence="5">FAD-binding PCMH-type domain-containing protein</fullName>
    </recommendedName>
</protein>
<name>A0A1V6THF3_9EURO</name>
<evidence type="ECO:0000256" key="3">
    <source>
        <dbReference type="ARBA" id="ARBA00022827"/>
    </source>
</evidence>
<dbReference type="Pfam" id="PF01565">
    <property type="entry name" value="FAD_binding_4"/>
    <property type="match status" value="1"/>
</dbReference>
<evidence type="ECO:0000256" key="1">
    <source>
        <dbReference type="ARBA" id="ARBA00005466"/>
    </source>
</evidence>
<dbReference type="GO" id="GO:0071949">
    <property type="term" value="F:FAD binding"/>
    <property type="evidence" value="ECO:0007669"/>
    <property type="project" value="InterPro"/>
</dbReference>
<gene>
    <name evidence="6" type="ORF">PENSTE_c006G08893</name>
</gene>
<organism evidence="6 7">
    <name type="scientific">Penicillium steckii</name>
    <dbReference type="NCBI Taxonomy" id="303698"/>
    <lineage>
        <taxon>Eukaryota</taxon>
        <taxon>Fungi</taxon>
        <taxon>Dikarya</taxon>
        <taxon>Ascomycota</taxon>
        <taxon>Pezizomycotina</taxon>
        <taxon>Eurotiomycetes</taxon>
        <taxon>Eurotiomycetidae</taxon>
        <taxon>Eurotiales</taxon>
        <taxon>Aspergillaceae</taxon>
        <taxon>Penicillium</taxon>
    </lineage>
</organism>
<reference evidence="7" key="1">
    <citation type="journal article" date="2017" name="Nat. Microbiol.">
        <title>Global analysis of biosynthetic gene clusters reveals vast potential of secondary metabolite production in Penicillium species.</title>
        <authorList>
            <person name="Nielsen J.C."/>
            <person name="Grijseels S."/>
            <person name="Prigent S."/>
            <person name="Ji B."/>
            <person name="Dainat J."/>
            <person name="Nielsen K.F."/>
            <person name="Frisvad J.C."/>
            <person name="Workman M."/>
            <person name="Nielsen J."/>
        </authorList>
    </citation>
    <scope>NUCLEOTIDE SEQUENCE [LARGE SCALE GENOMIC DNA]</scope>
    <source>
        <strain evidence="7">IBT 24891</strain>
    </source>
</reference>
<dbReference type="PROSITE" id="PS51387">
    <property type="entry name" value="FAD_PCMH"/>
    <property type="match status" value="1"/>
</dbReference>
<dbReference type="Gene3D" id="3.30.465.10">
    <property type="match status" value="1"/>
</dbReference>
<comment type="caution">
    <text evidence="6">The sequence shown here is derived from an EMBL/GenBank/DDBJ whole genome shotgun (WGS) entry which is preliminary data.</text>
</comment>
<keyword evidence="4" id="KW-0560">Oxidoreductase</keyword>
<evidence type="ECO:0000313" key="7">
    <source>
        <dbReference type="Proteomes" id="UP000191285"/>
    </source>
</evidence>
<dbReference type="InterPro" id="IPR016166">
    <property type="entry name" value="FAD-bd_PCMH"/>
</dbReference>
<evidence type="ECO:0000259" key="5">
    <source>
        <dbReference type="PROSITE" id="PS51387"/>
    </source>
</evidence>
<dbReference type="SUPFAM" id="SSF56176">
    <property type="entry name" value="FAD-binding/transporter-associated domain-like"/>
    <property type="match status" value="1"/>
</dbReference>
<dbReference type="EMBL" id="MLKD01000006">
    <property type="protein sequence ID" value="OQE25424.1"/>
    <property type="molecule type" value="Genomic_DNA"/>
</dbReference>
<dbReference type="InterPro" id="IPR012951">
    <property type="entry name" value="BBE"/>
</dbReference>
<keyword evidence="7" id="KW-1185">Reference proteome</keyword>
<dbReference type="Gene3D" id="3.30.43.10">
    <property type="entry name" value="Uridine Diphospho-n-acetylenolpyruvylglucosamine Reductase, domain 2"/>
    <property type="match status" value="1"/>
</dbReference>
<dbReference type="InterPro" id="IPR006094">
    <property type="entry name" value="Oxid_FAD_bind_N"/>
</dbReference>
<dbReference type="Proteomes" id="UP000191285">
    <property type="component" value="Unassembled WGS sequence"/>
</dbReference>
<dbReference type="InterPro" id="IPR016167">
    <property type="entry name" value="FAD-bd_PCMH_sub1"/>
</dbReference>
<dbReference type="OrthoDB" id="363185at2759"/>
<accession>A0A1V6THF3</accession>
<dbReference type="STRING" id="303698.A0A1V6THF3"/>
<comment type="similarity">
    <text evidence="1">Belongs to the oxygen-dependent FAD-linked oxidoreductase family.</text>
</comment>